<keyword evidence="1" id="KW-0732">Signal</keyword>
<keyword evidence="3" id="KW-1185">Reference proteome</keyword>
<reference evidence="2" key="1">
    <citation type="submission" date="2020-11" db="EMBL/GenBank/DDBJ databases">
        <authorList>
            <person name="Whitehead M."/>
        </authorList>
    </citation>
    <scope>NUCLEOTIDE SEQUENCE</scope>
    <source>
        <strain evidence="2">EGII</strain>
    </source>
</reference>
<evidence type="ECO:0000313" key="2">
    <source>
        <dbReference type="EMBL" id="CAD7004981.1"/>
    </source>
</evidence>
<name>A0A811V297_CERCA</name>
<sequence length="115" mass="12941">MASRQLALRHENTCLLRSLLVILSAATNYHHQQASHANCRKRWQCKSQQQQPTSKIIGQKQRQVAFYEAAAMEVGPAVLVTKTTTPLQTLAGKCAKETEEARKTCFISNLQHEHV</sequence>
<accession>A0A811V297</accession>
<dbReference type="AlphaFoldDB" id="A0A811V297"/>
<feature type="signal peptide" evidence="1">
    <location>
        <begin position="1"/>
        <end position="26"/>
    </location>
</feature>
<comment type="caution">
    <text evidence="2">The sequence shown here is derived from an EMBL/GenBank/DDBJ whole genome shotgun (WGS) entry which is preliminary data.</text>
</comment>
<protein>
    <submittedName>
        <fullName evidence="2">(Mediterranean fruit fly) hypothetical protein</fullName>
    </submittedName>
</protein>
<dbReference type="Proteomes" id="UP000606786">
    <property type="component" value="Unassembled WGS sequence"/>
</dbReference>
<organism evidence="2 3">
    <name type="scientific">Ceratitis capitata</name>
    <name type="common">Mediterranean fruit fly</name>
    <name type="synonym">Tephritis capitata</name>
    <dbReference type="NCBI Taxonomy" id="7213"/>
    <lineage>
        <taxon>Eukaryota</taxon>
        <taxon>Metazoa</taxon>
        <taxon>Ecdysozoa</taxon>
        <taxon>Arthropoda</taxon>
        <taxon>Hexapoda</taxon>
        <taxon>Insecta</taxon>
        <taxon>Pterygota</taxon>
        <taxon>Neoptera</taxon>
        <taxon>Endopterygota</taxon>
        <taxon>Diptera</taxon>
        <taxon>Brachycera</taxon>
        <taxon>Muscomorpha</taxon>
        <taxon>Tephritoidea</taxon>
        <taxon>Tephritidae</taxon>
        <taxon>Ceratitis</taxon>
        <taxon>Ceratitis</taxon>
    </lineage>
</organism>
<proteinExistence type="predicted"/>
<dbReference type="EMBL" id="CAJHJT010000034">
    <property type="protein sequence ID" value="CAD7004981.1"/>
    <property type="molecule type" value="Genomic_DNA"/>
</dbReference>
<evidence type="ECO:0000313" key="3">
    <source>
        <dbReference type="Proteomes" id="UP000606786"/>
    </source>
</evidence>
<feature type="chain" id="PRO_5032305886" evidence="1">
    <location>
        <begin position="27"/>
        <end position="115"/>
    </location>
</feature>
<gene>
    <name evidence="2" type="ORF">CCAP1982_LOCUS13358</name>
</gene>
<evidence type="ECO:0000256" key="1">
    <source>
        <dbReference type="SAM" id="SignalP"/>
    </source>
</evidence>